<dbReference type="InterPro" id="IPR005119">
    <property type="entry name" value="LysR_subst-bd"/>
</dbReference>
<dbReference type="Pfam" id="PF00126">
    <property type="entry name" value="HTH_1"/>
    <property type="match status" value="1"/>
</dbReference>
<dbReference type="PROSITE" id="PS50931">
    <property type="entry name" value="HTH_LYSR"/>
    <property type="match status" value="1"/>
</dbReference>
<dbReference type="OrthoDB" id="3181812at2"/>
<dbReference type="EMBL" id="VDMP01000026">
    <property type="protein sequence ID" value="TNM37503.1"/>
    <property type="molecule type" value="Genomic_DNA"/>
</dbReference>
<organism evidence="6 7">
    <name type="scientific">Nocardioides albidus</name>
    <dbReference type="NCBI Taxonomy" id="1517589"/>
    <lineage>
        <taxon>Bacteria</taxon>
        <taxon>Bacillati</taxon>
        <taxon>Actinomycetota</taxon>
        <taxon>Actinomycetes</taxon>
        <taxon>Propionibacteriales</taxon>
        <taxon>Nocardioidaceae</taxon>
        <taxon>Nocardioides</taxon>
    </lineage>
</organism>
<dbReference type="FunFam" id="1.10.10.10:FF:000001">
    <property type="entry name" value="LysR family transcriptional regulator"/>
    <property type="match status" value="1"/>
</dbReference>
<dbReference type="PANTHER" id="PTHR30346:SF17">
    <property type="entry name" value="LYSR FAMILY TRANSCRIPTIONAL REGULATOR"/>
    <property type="match status" value="1"/>
</dbReference>
<keyword evidence="2" id="KW-0805">Transcription regulation</keyword>
<dbReference type="AlphaFoldDB" id="A0A5C4VNL7"/>
<name>A0A5C4VNL7_9ACTN</name>
<dbReference type="InterPro" id="IPR036390">
    <property type="entry name" value="WH_DNA-bd_sf"/>
</dbReference>
<comment type="similarity">
    <text evidence="1">Belongs to the LysR transcriptional regulatory family.</text>
</comment>
<feature type="domain" description="HTH lysR-type" evidence="5">
    <location>
        <begin position="1"/>
        <end position="58"/>
    </location>
</feature>
<dbReference type="PRINTS" id="PR00039">
    <property type="entry name" value="HTHLYSR"/>
</dbReference>
<gene>
    <name evidence="6" type="ORF">FHP29_16945</name>
</gene>
<accession>A0A5C4VNL7</accession>
<dbReference type="GO" id="GO:0003700">
    <property type="term" value="F:DNA-binding transcription factor activity"/>
    <property type="evidence" value="ECO:0007669"/>
    <property type="project" value="InterPro"/>
</dbReference>
<dbReference type="PANTHER" id="PTHR30346">
    <property type="entry name" value="TRANSCRIPTIONAL DUAL REGULATOR HCAR-RELATED"/>
    <property type="match status" value="1"/>
</dbReference>
<reference evidence="6 7" key="1">
    <citation type="journal article" date="2016" name="Int. J. Syst. Evol. Microbiol.">
        <title>Nocardioides albidus sp. nov., an actinobacterium isolated from garden soil.</title>
        <authorList>
            <person name="Singh H."/>
            <person name="Du J."/>
            <person name="Trinh H."/>
            <person name="Won K."/>
            <person name="Yang J.E."/>
            <person name="Yin C."/>
            <person name="Kook M."/>
            <person name="Yi T.H."/>
        </authorList>
    </citation>
    <scope>NUCLEOTIDE SEQUENCE [LARGE SCALE GENOMIC DNA]</scope>
    <source>
        <strain evidence="6 7">CCTCC AB 2015297</strain>
    </source>
</reference>
<dbReference type="SUPFAM" id="SSF46785">
    <property type="entry name" value="Winged helix' DNA-binding domain"/>
    <property type="match status" value="1"/>
</dbReference>
<dbReference type="GO" id="GO:0003677">
    <property type="term" value="F:DNA binding"/>
    <property type="evidence" value="ECO:0007669"/>
    <property type="project" value="UniProtKB-KW"/>
</dbReference>
<proteinExistence type="inferred from homology"/>
<dbReference type="Pfam" id="PF03466">
    <property type="entry name" value="LysR_substrate"/>
    <property type="match status" value="1"/>
</dbReference>
<dbReference type="GO" id="GO:0032993">
    <property type="term" value="C:protein-DNA complex"/>
    <property type="evidence" value="ECO:0007669"/>
    <property type="project" value="TreeGrafter"/>
</dbReference>
<evidence type="ECO:0000259" key="5">
    <source>
        <dbReference type="PROSITE" id="PS50931"/>
    </source>
</evidence>
<dbReference type="InterPro" id="IPR036388">
    <property type="entry name" value="WH-like_DNA-bd_sf"/>
</dbReference>
<sequence>MDLKQLRYFDAVAETCHFGQAAERLHLAQPALSQAVRRLEAELGVLLLARTTRQVQLTAAGEFFHRETRRILGDLDASVSGVRSIGEGRRGLLRVGFTGTSAFTQLAPLSQIVRSALPGVVLEVQADLLTPAQVERLADGRLDLGVLRGPVAEAGIETRTLLEEPLVLALPAGHRLVPEADLEIADVAGEEFVAYADRRSAVNEAVTSSCRRAGFAPTVPHRAPGTAGLLALVAAGLGVALVPESVRSMQLHGVVFRDVRQAATIDLSLAWRVDDPSPVVANALEALATHGFYDAAPAAHPHPRFEEETA</sequence>
<dbReference type="InterPro" id="IPR000847">
    <property type="entry name" value="LysR_HTH_N"/>
</dbReference>
<dbReference type="Proteomes" id="UP000313231">
    <property type="component" value="Unassembled WGS sequence"/>
</dbReference>
<dbReference type="CDD" id="cd08414">
    <property type="entry name" value="PBP2_LTTR_aromatics_like"/>
    <property type="match status" value="1"/>
</dbReference>
<dbReference type="SUPFAM" id="SSF53850">
    <property type="entry name" value="Periplasmic binding protein-like II"/>
    <property type="match status" value="1"/>
</dbReference>
<keyword evidence="4" id="KW-0804">Transcription</keyword>
<dbReference type="Gene3D" id="1.10.10.10">
    <property type="entry name" value="Winged helix-like DNA-binding domain superfamily/Winged helix DNA-binding domain"/>
    <property type="match status" value="1"/>
</dbReference>
<evidence type="ECO:0000313" key="6">
    <source>
        <dbReference type="EMBL" id="TNM37503.1"/>
    </source>
</evidence>
<evidence type="ECO:0000313" key="7">
    <source>
        <dbReference type="Proteomes" id="UP000313231"/>
    </source>
</evidence>
<evidence type="ECO:0000256" key="4">
    <source>
        <dbReference type="ARBA" id="ARBA00023163"/>
    </source>
</evidence>
<protein>
    <submittedName>
        <fullName evidence="6">LysR family transcriptional regulator</fullName>
    </submittedName>
</protein>
<evidence type="ECO:0000256" key="1">
    <source>
        <dbReference type="ARBA" id="ARBA00009437"/>
    </source>
</evidence>
<keyword evidence="3" id="KW-0238">DNA-binding</keyword>
<comment type="caution">
    <text evidence="6">The sequence shown here is derived from an EMBL/GenBank/DDBJ whole genome shotgun (WGS) entry which is preliminary data.</text>
</comment>
<dbReference type="RefSeq" id="WP_139624050.1">
    <property type="nucleotide sequence ID" value="NZ_VDMP01000026.1"/>
</dbReference>
<evidence type="ECO:0000256" key="2">
    <source>
        <dbReference type="ARBA" id="ARBA00023015"/>
    </source>
</evidence>
<keyword evidence="7" id="KW-1185">Reference proteome</keyword>
<evidence type="ECO:0000256" key="3">
    <source>
        <dbReference type="ARBA" id="ARBA00023125"/>
    </source>
</evidence>
<dbReference type="Gene3D" id="3.40.190.10">
    <property type="entry name" value="Periplasmic binding protein-like II"/>
    <property type="match status" value="2"/>
</dbReference>